<name>A0A097QT92_9EURY</name>
<keyword evidence="4" id="KW-1278">Translocase</keyword>
<dbReference type="OrthoDB" id="85178at2157"/>
<feature type="transmembrane region" description="Helical" evidence="7">
    <location>
        <begin position="261"/>
        <end position="278"/>
    </location>
</feature>
<evidence type="ECO:0000256" key="2">
    <source>
        <dbReference type="ARBA" id="ARBA00022475"/>
    </source>
</evidence>
<evidence type="ECO:0000313" key="8">
    <source>
        <dbReference type="EMBL" id="AIU69700.1"/>
    </source>
</evidence>
<keyword evidence="2" id="KW-1003">Cell membrane</keyword>
<dbReference type="Pfam" id="PF03977">
    <property type="entry name" value="OAD_beta"/>
    <property type="match status" value="1"/>
</dbReference>
<proteinExistence type="predicted"/>
<evidence type="ECO:0000256" key="1">
    <source>
        <dbReference type="ARBA" id="ARBA00004651"/>
    </source>
</evidence>
<dbReference type="GeneID" id="25152747"/>
<dbReference type="RefSeq" id="WP_050002678.1">
    <property type="nucleotide sequence ID" value="NZ_CP008887.1"/>
</dbReference>
<keyword evidence="9" id="KW-1185">Reference proteome</keyword>
<keyword evidence="6 7" id="KW-0472">Membrane</keyword>
<evidence type="ECO:0000256" key="4">
    <source>
        <dbReference type="ARBA" id="ARBA00022967"/>
    </source>
</evidence>
<reference evidence="8 9" key="1">
    <citation type="journal article" date="2015" name="Int. J. Syst. Evol. Microbiol.">
        <title>Thermococcus eurythermalis sp. nov., a conditional piezophilic hyperthermophilic archaeon with a wide temperature range isolated from an oil-immersed chimney in the Guaymas Basin.</title>
        <authorList>
            <person name="Zhao W."/>
            <person name="Zeng X."/>
            <person name="Xiao X."/>
        </authorList>
    </citation>
    <scope>NUCLEOTIDE SEQUENCE [LARGE SCALE GENOMIC DNA]</scope>
    <source>
        <strain evidence="8 9">A501</strain>
    </source>
</reference>
<dbReference type="GO" id="GO:0016829">
    <property type="term" value="F:lyase activity"/>
    <property type="evidence" value="ECO:0007669"/>
    <property type="project" value="InterPro"/>
</dbReference>
<dbReference type="AlphaFoldDB" id="A0A097QT92"/>
<dbReference type="PANTHER" id="PTHR35806">
    <property type="entry name" value="OXALOACETATE DECARBOXYLASE BETA CHAIN 2"/>
    <property type="match status" value="1"/>
</dbReference>
<comment type="subcellular location">
    <subcellularLocation>
        <location evidence="1">Cell membrane</location>
        <topology evidence="1">Multi-pass membrane protein</topology>
    </subcellularLocation>
</comment>
<dbReference type="HOGENOM" id="CLU_036168_0_0_2"/>
<feature type="transmembrane region" description="Helical" evidence="7">
    <location>
        <begin position="166"/>
        <end position="193"/>
    </location>
</feature>
<feature type="transmembrane region" description="Helical" evidence="7">
    <location>
        <begin position="113"/>
        <end position="136"/>
    </location>
</feature>
<evidence type="ECO:0000256" key="3">
    <source>
        <dbReference type="ARBA" id="ARBA00022692"/>
    </source>
</evidence>
<dbReference type="PANTHER" id="PTHR35806:SF1">
    <property type="entry name" value="OXALOACETATE DECARBOXYLASE BETA CHAIN 2"/>
    <property type="match status" value="1"/>
</dbReference>
<dbReference type="STRING" id="1505907.TEU_04770"/>
<feature type="transmembrane region" description="Helical" evidence="7">
    <location>
        <begin position="214"/>
        <end position="241"/>
    </location>
</feature>
<dbReference type="InterPro" id="IPR005661">
    <property type="entry name" value="OadB_MmdB"/>
</dbReference>
<gene>
    <name evidence="8" type="ORF">TEU_04770</name>
</gene>
<dbReference type="KEGG" id="teu:TEU_04770"/>
<dbReference type="NCBIfam" id="TIGR01109">
    <property type="entry name" value="Na_pump_decarbB"/>
    <property type="match status" value="1"/>
</dbReference>
<feature type="transmembrane region" description="Helical" evidence="7">
    <location>
        <begin position="351"/>
        <end position="378"/>
    </location>
</feature>
<evidence type="ECO:0000256" key="5">
    <source>
        <dbReference type="ARBA" id="ARBA00022989"/>
    </source>
</evidence>
<dbReference type="PIRSF" id="PIRSF015658">
    <property type="entry name" value="MmdB_OadB"/>
    <property type="match status" value="1"/>
</dbReference>
<accession>A0A097QT92</accession>
<keyword evidence="3 7" id="KW-0812">Transmembrane</keyword>
<feature type="transmembrane region" description="Helical" evidence="7">
    <location>
        <begin position="12"/>
        <end position="35"/>
    </location>
</feature>
<organism evidence="8 9">
    <name type="scientific">Thermococcus eurythermalis</name>
    <dbReference type="NCBI Taxonomy" id="1505907"/>
    <lineage>
        <taxon>Archaea</taxon>
        <taxon>Methanobacteriati</taxon>
        <taxon>Methanobacteriota</taxon>
        <taxon>Thermococci</taxon>
        <taxon>Thermococcales</taxon>
        <taxon>Thermococcaceae</taxon>
        <taxon>Thermococcus</taxon>
    </lineage>
</organism>
<feature type="transmembrane region" description="Helical" evidence="7">
    <location>
        <begin position="81"/>
        <end position="101"/>
    </location>
</feature>
<feature type="transmembrane region" description="Helical" evidence="7">
    <location>
        <begin position="290"/>
        <end position="308"/>
    </location>
</feature>
<evidence type="ECO:0000313" key="9">
    <source>
        <dbReference type="Proteomes" id="UP000029980"/>
    </source>
</evidence>
<evidence type="ECO:0000256" key="6">
    <source>
        <dbReference type="ARBA" id="ARBA00023136"/>
    </source>
</evidence>
<keyword evidence="5 7" id="KW-1133">Transmembrane helix</keyword>
<dbReference type="GO" id="GO:0005886">
    <property type="term" value="C:plasma membrane"/>
    <property type="evidence" value="ECO:0007669"/>
    <property type="project" value="UniProtKB-SubCell"/>
</dbReference>
<protein>
    <submittedName>
        <fullName evidence="8">Glutaconyl-CoA decarboxylase subunit beta</fullName>
    </submittedName>
</protein>
<dbReference type="GO" id="GO:0006814">
    <property type="term" value="P:sodium ion transport"/>
    <property type="evidence" value="ECO:0007669"/>
    <property type="project" value="InterPro"/>
</dbReference>
<sequence length="379" mass="39710">MTSFVDFINTMGLLHLTVGNLIMIAVGLTLVYLAIRYEMEPLLLLPIGVTAVLVNLPLNGIANCSTIGGLCEHPGLLDIVYHYLIKTEIVPLLIFFGLGAMTDFGPLIADPKTALLGAAAQIGVFIAMLTALALGFNLHQAASIGIIGGADGPTTIYLTTKLAPEILAATAVAAYSYMSLVPLIQPPIIKALTTPEERKIRMEQLRPVSKREKILFPIVSMIVIGLLVPSAAPLIGMLMMGNLFRESGVVPRLTKAAQEELMNIVTIFLGLGVGSTMRAESFLTPETLKILALGVVAFASATAGGVLFGKLMMKLSGGRINPMIGAAGVSAVPMSARVVQRIASEEDPGNFILMHAMGPNVAGVIGTAVVAGVFLALLG</sequence>
<feature type="transmembrane region" description="Helical" evidence="7">
    <location>
        <begin position="42"/>
        <end position="61"/>
    </location>
</feature>
<dbReference type="EMBL" id="CP008887">
    <property type="protein sequence ID" value="AIU69700.1"/>
    <property type="molecule type" value="Genomic_DNA"/>
</dbReference>
<dbReference type="Proteomes" id="UP000029980">
    <property type="component" value="Chromosome"/>
</dbReference>
<evidence type="ECO:0000256" key="7">
    <source>
        <dbReference type="SAM" id="Phobius"/>
    </source>
</evidence>